<reference evidence="1 2" key="1">
    <citation type="journal article" date="2019" name="Sci. Rep.">
        <title>Orb-weaving spider Araneus ventricosus genome elucidates the spidroin gene catalogue.</title>
        <authorList>
            <person name="Kono N."/>
            <person name="Nakamura H."/>
            <person name="Ohtoshi R."/>
            <person name="Moran D.A.P."/>
            <person name="Shinohara A."/>
            <person name="Yoshida Y."/>
            <person name="Fujiwara M."/>
            <person name="Mori M."/>
            <person name="Tomita M."/>
            <person name="Arakawa K."/>
        </authorList>
    </citation>
    <scope>NUCLEOTIDE SEQUENCE [LARGE SCALE GENOMIC DNA]</scope>
</reference>
<name>A0A4Y2FVX0_ARAVE</name>
<evidence type="ECO:0000313" key="1">
    <source>
        <dbReference type="EMBL" id="GBM45147.1"/>
    </source>
</evidence>
<comment type="caution">
    <text evidence="1">The sequence shown here is derived from an EMBL/GenBank/DDBJ whole genome shotgun (WGS) entry which is preliminary data.</text>
</comment>
<dbReference type="AlphaFoldDB" id="A0A4Y2FVX0"/>
<proteinExistence type="predicted"/>
<protein>
    <submittedName>
        <fullName evidence="1">Uncharacterized protein</fullName>
    </submittedName>
</protein>
<keyword evidence="2" id="KW-1185">Reference proteome</keyword>
<dbReference type="Proteomes" id="UP000499080">
    <property type="component" value="Unassembled WGS sequence"/>
</dbReference>
<dbReference type="EMBL" id="BGPR01001090">
    <property type="protein sequence ID" value="GBM45147.1"/>
    <property type="molecule type" value="Genomic_DNA"/>
</dbReference>
<gene>
    <name evidence="1" type="ORF">AVEN_241433_1</name>
</gene>
<accession>A0A4Y2FVX0</accession>
<organism evidence="1 2">
    <name type="scientific">Araneus ventricosus</name>
    <name type="common">Orbweaver spider</name>
    <name type="synonym">Epeira ventricosa</name>
    <dbReference type="NCBI Taxonomy" id="182803"/>
    <lineage>
        <taxon>Eukaryota</taxon>
        <taxon>Metazoa</taxon>
        <taxon>Ecdysozoa</taxon>
        <taxon>Arthropoda</taxon>
        <taxon>Chelicerata</taxon>
        <taxon>Arachnida</taxon>
        <taxon>Araneae</taxon>
        <taxon>Araneomorphae</taxon>
        <taxon>Entelegynae</taxon>
        <taxon>Araneoidea</taxon>
        <taxon>Araneidae</taxon>
        <taxon>Araneus</taxon>
    </lineage>
</organism>
<sequence>MQGKRLPRELSLLIARSFSWRVLSNATLKSPRLLLTSLPMEPIINEIVSLAMIGGLMVNSNDIDELVEEHNQELTTEQLMELHRFSHQEVMEEEEETRKATNF</sequence>
<evidence type="ECO:0000313" key="2">
    <source>
        <dbReference type="Proteomes" id="UP000499080"/>
    </source>
</evidence>
<dbReference type="OrthoDB" id="7422307at2759"/>